<keyword evidence="3" id="KW-0611">Plant defense</keyword>
<dbReference type="Gene3D" id="1.10.8.430">
    <property type="entry name" value="Helical domain of apoptotic protease-activating factors"/>
    <property type="match status" value="1"/>
</dbReference>
<dbReference type="EMBL" id="BTGU01000194">
    <property type="protein sequence ID" value="GMN64775.1"/>
    <property type="molecule type" value="Genomic_DNA"/>
</dbReference>
<gene>
    <name evidence="7" type="ORF">TIFTF001_033842</name>
</gene>
<dbReference type="Gene3D" id="3.80.10.10">
    <property type="entry name" value="Ribonuclease Inhibitor"/>
    <property type="match status" value="1"/>
</dbReference>
<keyword evidence="1" id="KW-0677">Repeat</keyword>
<evidence type="ECO:0000256" key="1">
    <source>
        <dbReference type="ARBA" id="ARBA00022737"/>
    </source>
</evidence>
<feature type="domain" description="Disease resistance N-terminal" evidence="5">
    <location>
        <begin position="13"/>
        <end position="98"/>
    </location>
</feature>
<dbReference type="InterPro" id="IPR027417">
    <property type="entry name" value="P-loop_NTPase"/>
</dbReference>
<feature type="domain" description="Disease resistance protein winged helix" evidence="6">
    <location>
        <begin position="437"/>
        <end position="482"/>
    </location>
</feature>
<evidence type="ECO:0008006" key="9">
    <source>
        <dbReference type="Google" id="ProtNLM"/>
    </source>
</evidence>
<dbReference type="InterPro" id="IPR032675">
    <property type="entry name" value="LRR_dom_sf"/>
</dbReference>
<evidence type="ECO:0000259" key="6">
    <source>
        <dbReference type="Pfam" id="PF23559"/>
    </source>
</evidence>
<dbReference type="PRINTS" id="PR00364">
    <property type="entry name" value="DISEASERSIST"/>
</dbReference>
<evidence type="ECO:0000313" key="7">
    <source>
        <dbReference type="EMBL" id="GMN64775.1"/>
    </source>
</evidence>
<sequence length="713" mass="80554">MGFCFTTLADRSMSHVIGELASLLAGDTEVYRQVQRMKEELESTKIILEVESEEEELSKSVKNWVKQVIHAAELIKDVLEENFLQVLGRPHRLGFIKFLRRAGRSIGELNSHGNLAFTIAYIIAVLREIKERGRRHNLVERDSGSRTTIVERFHPQFVSHFLDKCIVGIDSATNDLIQRLMDQDSRRAVISLVGTGGIGKTTLAMKVFNNEVVRRHFSFCALFNVSPSYNVEELLKIIIDGICRTGRCNVGEVDMLQGQELISILRKLLQSKRYMIVFDGICEQEFWNVMKDALPDNGNGSRVIITTHCDTIAASCKESSVDHVHKLEPLSETASWELFCRIAFKYNTERHCPLELEQLALQILGLCKGFPHAIVAIAGLLSTKERTVSEWQKQLDILSSALISDPHQSNVSKIVSFCVDDLSSALQSCFSCVSSSPKNTIFSVDNLFKLWIAKGFIKEERGETLEEVAEEYFHELIQRNLVGACELFPGPGLMHEITQVKVNDVHNNNVLKSVSVKRIFNYALQTVKGTVWLEELVVSGLTAETLCVRYVYRDCINYLETQILYISDKVIHTDFVNILSSIHGLPCHVRYVQVEKLLAGILSLHCLRVVSLRHTRLTDDPLKYLRCLPNLESLGLYQAYEGEQLHFNKGGFQKLKLLVLRELQGLKELDIEQGALPLLTWPDVGQSSFSSYQGSAFSDDIEDFLIFATLLPV</sequence>
<dbReference type="FunFam" id="3.40.50.300:FF:001091">
    <property type="entry name" value="Probable disease resistance protein At1g61300"/>
    <property type="match status" value="1"/>
</dbReference>
<evidence type="ECO:0000313" key="8">
    <source>
        <dbReference type="Proteomes" id="UP001187192"/>
    </source>
</evidence>
<dbReference type="Pfam" id="PF18052">
    <property type="entry name" value="Rx_N"/>
    <property type="match status" value="1"/>
</dbReference>
<name>A0AA88J845_FICCA</name>
<dbReference type="PANTHER" id="PTHR23155">
    <property type="entry name" value="DISEASE RESISTANCE PROTEIN RP"/>
    <property type="match status" value="1"/>
</dbReference>
<evidence type="ECO:0000256" key="2">
    <source>
        <dbReference type="ARBA" id="ARBA00022741"/>
    </source>
</evidence>
<feature type="domain" description="NB-ARC" evidence="4">
    <location>
        <begin position="172"/>
        <end position="347"/>
    </location>
</feature>
<evidence type="ECO:0000259" key="4">
    <source>
        <dbReference type="Pfam" id="PF00931"/>
    </source>
</evidence>
<keyword evidence="8" id="KW-1185">Reference proteome</keyword>
<dbReference type="InterPro" id="IPR044974">
    <property type="entry name" value="Disease_R_plants"/>
</dbReference>
<dbReference type="InterPro" id="IPR041118">
    <property type="entry name" value="Rx_N"/>
</dbReference>
<dbReference type="PANTHER" id="PTHR23155:SF1052">
    <property type="entry name" value="DISEASE RESISTANCE PROTEIN RPM1"/>
    <property type="match status" value="1"/>
</dbReference>
<proteinExistence type="predicted"/>
<comment type="caution">
    <text evidence="7">The sequence shown here is derived from an EMBL/GenBank/DDBJ whole genome shotgun (WGS) entry which is preliminary data.</text>
</comment>
<reference evidence="7" key="1">
    <citation type="submission" date="2023-07" db="EMBL/GenBank/DDBJ databases">
        <title>draft genome sequence of fig (Ficus carica).</title>
        <authorList>
            <person name="Takahashi T."/>
            <person name="Nishimura K."/>
        </authorList>
    </citation>
    <scope>NUCLEOTIDE SEQUENCE</scope>
</reference>
<evidence type="ECO:0000259" key="5">
    <source>
        <dbReference type="Pfam" id="PF18052"/>
    </source>
</evidence>
<dbReference type="GO" id="GO:0098542">
    <property type="term" value="P:defense response to other organism"/>
    <property type="evidence" value="ECO:0007669"/>
    <property type="project" value="TreeGrafter"/>
</dbReference>
<dbReference type="Pfam" id="PF00931">
    <property type="entry name" value="NB-ARC"/>
    <property type="match status" value="1"/>
</dbReference>
<dbReference type="InterPro" id="IPR058922">
    <property type="entry name" value="WHD_DRP"/>
</dbReference>
<accession>A0AA88J845</accession>
<dbReference type="SUPFAM" id="SSF52540">
    <property type="entry name" value="P-loop containing nucleoside triphosphate hydrolases"/>
    <property type="match status" value="1"/>
</dbReference>
<dbReference type="AlphaFoldDB" id="A0AA88J845"/>
<evidence type="ECO:0000256" key="3">
    <source>
        <dbReference type="ARBA" id="ARBA00022821"/>
    </source>
</evidence>
<dbReference type="GO" id="GO:0043531">
    <property type="term" value="F:ADP binding"/>
    <property type="evidence" value="ECO:0007669"/>
    <property type="project" value="InterPro"/>
</dbReference>
<protein>
    <recommendedName>
        <fullName evidence="9">NB-ARC domain-containing protein</fullName>
    </recommendedName>
</protein>
<dbReference type="Pfam" id="PF23559">
    <property type="entry name" value="WHD_DRP"/>
    <property type="match status" value="1"/>
</dbReference>
<dbReference type="Gene3D" id="1.20.5.4130">
    <property type="match status" value="1"/>
</dbReference>
<dbReference type="InterPro" id="IPR002182">
    <property type="entry name" value="NB-ARC"/>
</dbReference>
<organism evidence="7 8">
    <name type="scientific">Ficus carica</name>
    <name type="common">Common fig</name>
    <dbReference type="NCBI Taxonomy" id="3494"/>
    <lineage>
        <taxon>Eukaryota</taxon>
        <taxon>Viridiplantae</taxon>
        <taxon>Streptophyta</taxon>
        <taxon>Embryophyta</taxon>
        <taxon>Tracheophyta</taxon>
        <taxon>Spermatophyta</taxon>
        <taxon>Magnoliopsida</taxon>
        <taxon>eudicotyledons</taxon>
        <taxon>Gunneridae</taxon>
        <taxon>Pentapetalae</taxon>
        <taxon>rosids</taxon>
        <taxon>fabids</taxon>
        <taxon>Rosales</taxon>
        <taxon>Moraceae</taxon>
        <taxon>Ficeae</taxon>
        <taxon>Ficus</taxon>
    </lineage>
</organism>
<dbReference type="InterPro" id="IPR042197">
    <property type="entry name" value="Apaf_helical"/>
</dbReference>
<dbReference type="Proteomes" id="UP001187192">
    <property type="component" value="Unassembled WGS sequence"/>
</dbReference>
<keyword evidence="2" id="KW-0547">Nucleotide-binding</keyword>
<dbReference type="SUPFAM" id="SSF52047">
    <property type="entry name" value="RNI-like"/>
    <property type="match status" value="1"/>
</dbReference>
<dbReference type="Gene3D" id="3.40.50.300">
    <property type="entry name" value="P-loop containing nucleotide triphosphate hydrolases"/>
    <property type="match status" value="1"/>
</dbReference>